<evidence type="ECO:0000256" key="2">
    <source>
        <dbReference type="ARBA" id="ARBA00022801"/>
    </source>
</evidence>
<dbReference type="InterPro" id="IPR000070">
    <property type="entry name" value="Pectinesterase_cat"/>
</dbReference>
<dbReference type="GO" id="GO:0042545">
    <property type="term" value="P:cell wall modification"/>
    <property type="evidence" value="ECO:0007669"/>
    <property type="project" value="InterPro"/>
</dbReference>
<evidence type="ECO:0000256" key="4">
    <source>
        <dbReference type="SAM" id="SignalP"/>
    </source>
</evidence>
<feature type="chain" id="PRO_5011108652" description="Pectinesterase catalytic domain-containing protein" evidence="4">
    <location>
        <begin position="17"/>
        <end position="255"/>
    </location>
</feature>
<dbReference type="GO" id="GO:0030599">
    <property type="term" value="F:pectinesterase activity"/>
    <property type="evidence" value="ECO:0007669"/>
    <property type="project" value="InterPro"/>
</dbReference>
<evidence type="ECO:0000256" key="1">
    <source>
        <dbReference type="ARBA" id="ARBA00005184"/>
    </source>
</evidence>
<name>A0A1E5W405_9POAL</name>
<protein>
    <recommendedName>
        <fullName evidence="5">Pectinesterase catalytic domain-containing protein</fullName>
    </recommendedName>
</protein>
<evidence type="ECO:0000259" key="5">
    <source>
        <dbReference type="Pfam" id="PF01095"/>
    </source>
</evidence>
<dbReference type="Proteomes" id="UP000095767">
    <property type="component" value="Unassembled WGS sequence"/>
</dbReference>
<dbReference type="InterPro" id="IPR011050">
    <property type="entry name" value="Pectin_lyase_fold/virulence"/>
</dbReference>
<evidence type="ECO:0000313" key="7">
    <source>
        <dbReference type="Proteomes" id="UP000095767"/>
    </source>
</evidence>
<sequence>MSLLLLFAALLGVASSGGGSATAVETQLLARSGAGDQAVVLYHLPSDLGNWPPAAHAVSAPPNGGQTQCDHCQGRNNATSLESGFAFHECVAEAAPVDDLNSVDTFLGRPYKNFSHVVYIKSFLGGVVNATSWVPSNKDHEVEETTRTVEYREYGNMGPGDDTARCVRWPSFRVLNDAAEAARYTPDFFIDAKEWVPLPIKYEHSLGCYRLPWYVWYCMVLYYSIPKLCPRIKVGEDFASKFNDEFSSLSEVMQL</sequence>
<keyword evidence="7" id="KW-1185">Reference proteome</keyword>
<dbReference type="GO" id="GO:0045490">
    <property type="term" value="P:pectin catabolic process"/>
    <property type="evidence" value="ECO:0007669"/>
    <property type="project" value="UniProtKB-UniPathway"/>
</dbReference>
<dbReference type="Pfam" id="PF01095">
    <property type="entry name" value="Pectinesterase"/>
    <property type="match status" value="1"/>
</dbReference>
<gene>
    <name evidence="6" type="ORF">BAE44_0006851</name>
</gene>
<dbReference type="SUPFAM" id="SSF51126">
    <property type="entry name" value="Pectin lyase-like"/>
    <property type="match status" value="1"/>
</dbReference>
<comment type="pathway">
    <text evidence="1">Glycan metabolism; pectin degradation; 2-dehydro-3-deoxy-D-gluconate from pectin: step 1/5.</text>
</comment>
<dbReference type="AlphaFoldDB" id="A0A1E5W405"/>
<keyword evidence="2" id="KW-0378">Hydrolase</keyword>
<keyword evidence="3" id="KW-0063">Aspartyl esterase</keyword>
<organism evidence="6 7">
    <name type="scientific">Dichanthelium oligosanthes</name>
    <dbReference type="NCBI Taxonomy" id="888268"/>
    <lineage>
        <taxon>Eukaryota</taxon>
        <taxon>Viridiplantae</taxon>
        <taxon>Streptophyta</taxon>
        <taxon>Embryophyta</taxon>
        <taxon>Tracheophyta</taxon>
        <taxon>Spermatophyta</taxon>
        <taxon>Magnoliopsida</taxon>
        <taxon>Liliopsida</taxon>
        <taxon>Poales</taxon>
        <taxon>Poaceae</taxon>
        <taxon>PACMAD clade</taxon>
        <taxon>Panicoideae</taxon>
        <taxon>Panicodae</taxon>
        <taxon>Paniceae</taxon>
        <taxon>Dichantheliinae</taxon>
        <taxon>Dichanthelium</taxon>
    </lineage>
</organism>
<feature type="signal peptide" evidence="4">
    <location>
        <begin position="1"/>
        <end position="16"/>
    </location>
</feature>
<dbReference type="Gene3D" id="2.160.20.10">
    <property type="entry name" value="Single-stranded right-handed beta-helix, Pectin lyase-like"/>
    <property type="match status" value="1"/>
</dbReference>
<evidence type="ECO:0000256" key="3">
    <source>
        <dbReference type="ARBA" id="ARBA00023085"/>
    </source>
</evidence>
<comment type="caution">
    <text evidence="6">The sequence shown here is derived from an EMBL/GenBank/DDBJ whole genome shotgun (WGS) entry which is preliminary data.</text>
</comment>
<dbReference type="PANTHER" id="PTHR31707">
    <property type="entry name" value="PECTINESTERASE"/>
    <property type="match status" value="1"/>
</dbReference>
<dbReference type="STRING" id="888268.A0A1E5W405"/>
<reference evidence="6 7" key="1">
    <citation type="submission" date="2016-09" db="EMBL/GenBank/DDBJ databases">
        <title>The draft genome of Dichanthelium oligosanthes: A C3 panicoid grass species.</title>
        <authorList>
            <person name="Studer A.J."/>
            <person name="Schnable J.C."/>
            <person name="Brutnell T.P."/>
        </authorList>
    </citation>
    <scope>NUCLEOTIDE SEQUENCE [LARGE SCALE GENOMIC DNA]</scope>
    <source>
        <strain evidence="7">cv. Kellogg 1175</strain>
        <tissue evidence="6">Leaf</tissue>
    </source>
</reference>
<evidence type="ECO:0000313" key="6">
    <source>
        <dbReference type="EMBL" id="OEL32129.1"/>
    </source>
</evidence>
<accession>A0A1E5W405</accession>
<dbReference type="EMBL" id="LWDX02021977">
    <property type="protein sequence ID" value="OEL32129.1"/>
    <property type="molecule type" value="Genomic_DNA"/>
</dbReference>
<dbReference type="OrthoDB" id="2019149at2759"/>
<proteinExistence type="predicted"/>
<dbReference type="InterPro" id="IPR012334">
    <property type="entry name" value="Pectin_lyas_fold"/>
</dbReference>
<keyword evidence="4" id="KW-0732">Signal</keyword>
<dbReference type="UniPathway" id="UPA00545">
    <property type="reaction ID" value="UER00823"/>
</dbReference>
<feature type="domain" description="Pectinesterase catalytic" evidence="5">
    <location>
        <begin position="61"/>
        <end position="192"/>
    </location>
</feature>